<keyword evidence="2" id="KW-1185">Reference proteome</keyword>
<evidence type="ECO:0000313" key="2">
    <source>
        <dbReference type="Proteomes" id="UP000276133"/>
    </source>
</evidence>
<gene>
    <name evidence="1" type="ORF">BpHYR1_002459</name>
</gene>
<dbReference type="AlphaFoldDB" id="A0A3M7SBN1"/>
<dbReference type="EMBL" id="REGN01001719">
    <property type="protein sequence ID" value="RNA32958.1"/>
    <property type="molecule type" value="Genomic_DNA"/>
</dbReference>
<accession>A0A3M7SBN1</accession>
<protein>
    <submittedName>
        <fullName evidence="1">Uncharacterized protein</fullName>
    </submittedName>
</protein>
<proteinExistence type="predicted"/>
<name>A0A3M7SBN1_BRAPC</name>
<dbReference type="Proteomes" id="UP000276133">
    <property type="component" value="Unassembled WGS sequence"/>
</dbReference>
<comment type="caution">
    <text evidence="1">The sequence shown here is derived from an EMBL/GenBank/DDBJ whole genome shotgun (WGS) entry which is preliminary data.</text>
</comment>
<reference evidence="1 2" key="1">
    <citation type="journal article" date="2018" name="Sci. Rep.">
        <title>Genomic signatures of local adaptation to the degree of environmental predictability in rotifers.</title>
        <authorList>
            <person name="Franch-Gras L."/>
            <person name="Hahn C."/>
            <person name="Garcia-Roger E.M."/>
            <person name="Carmona M.J."/>
            <person name="Serra M."/>
            <person name="Gomez A."/>
        </authorList>
    </citation>
    <scope>NUCLEOTIDE SEQUENCE [LARGE SCALE GENOMIC DNA]</scope>
    <source>
        <strain evidence="1">HYR1</strain>
    </source>
</reference>
<organism evidence="1 2">
    <name type="scientific">Brachionus plicatilis</name>
    <name type="common">Marine rotifer</name>
    <name type="synonym">Brachionus muelleri</name>
    <dbReference type="NCBI Taxonomy" id="10195"/>
    <lineage>
        <taxon>Eukaryota</taxon>
        <taxon>Metazoa</taxon>
        <taxon>Spiralia</taxon>
        <taxon>Gnathifera</taxon>
        <taxon>Rotifera</taxon>
        <taxon>Eurotatoria</taxon>
        <taxon>Monogononta</taxon>
        <taxon>Pseudotrocha</taxon>
        <taxon>Ploima</taxon>
        <taxon>Brachionidae</taxon>
        <taxon>Brachionus</taxon>
    </lineage>
</organism>
<evidence type="ECO:0000313" key="1">
    <source>
        <dbReference type="EMBL" id="RNA32958.1"/>
    </source>
</evidence>
<sequence>MITESADNNGEGKVTFDLNATETENNYNEQKRVDQYVLELKDKLKEVFNCRNVFKNIFSIC</sequence>